<keyword evidence="2" id="KW-1133">Transmembrane helix</keyword>
<dbReference type="AlphaFoldDB" id="A0A5D4H968"/>
<dbReference type="Proteomes" id="UP000323242">
    <property type="component" value="Unassembled WGS sequence"/>
</dbReference>
<feature type="transmembrane region" description="Helical" evidence="2">
    <location>
        <begin position="128"/>
        <end position="146"/>
    </location>
</feature>
<dbReference type="InterPro" id="IPR055568">
    <property type="entry name" value="DUF7144"/>
</dbReference>
<dbReference type="RefSeq" id="WP_148905481.1">
    <property type="nucleotide sequence ID" value="NZ_VSZQ01000589.1"/>
</dbReference>
<feature type="transmembrane region" description="Helical" evidence="2">
    <location>
        <begin position="79"/>
        <end position="98"/>
    </location>
</feature>
<evidence type="ECO:0000259" key="3">
    <source>
        <dbReference type="Pfam" id="PF23636"/>
    </source>
</evidence>
<dbReference type="EMBL" id="VSZQ01000589">
    <property type="protein sequence ID" value="TYR37701.1"/>
    <property type="molecule type" value="Genomic_DNA"/>
</dbReference>
<evidence type="ECO:0000313" key="4">
    <source>
        <dbReference type="EMBL" id="TYR37701.1"/>
    </source>
</evidence>
<evidence type="ECO:0000256" key="1">
    <source>
        <dbReference type="SAM" id="MobiDB-lite"/>
    </source>
</evidence>
<organism evidence="4 5">
    <name type="scientific">Streptomyces parvus</name>
    <dbReference type="NCBI Taxonomy" id="66428"/>
    <lineage>
        <taxon>Bacteria</taxon>
        <taxon>Bacillati</taxon>
        <taxon>Actinomycetota</taxon>
        <taxon>Actinomycetes</taxon>
        <taxon>Kitasatosporales</taxon>
        <taxon>Streptomycetaceae</taxon>
        <taxon>Streptomyces</taxon>
    </lineage>
</organism>
<feature type="transmembrane region" description="Helical" evidence="2">
    <location>
        <begin position="37"/>
        <end position="59"/>
    </location>
</feature>
<name>A0A5D4H968_9ACTN</name>
<comment type="caution">
    <text evidence="4">The sequence shown here is derived from an EMBL/GenBank/DDBJ whole genome shotgun (WGS) entry which is preliminary data.</text>
</comment>
<feature type="domain" description="DUF7144" evidence="3">
    <location>
        <begin position="36"/>
        <end position="148"/>
    </location>
</feature>
<evidence type="ECO:0000313" key="5">
    <source>
        <dbReference type="Proteomes" id="UP000323242"/>
    </source>
</evidence>
<reference evidence="4 5" key="1">
    <citation type="submission" date="2019-08" db="EMBL/GenBank/DDBJ databases">
        <title>Draft genome for granaticin producer strain Streptomyces parvus C05.</title>
        <authorList>
            <person name="Gonzalez-Pimentel J.L."/>
        </authorList>
    </citation>
    <scope>NUCLEOTIDE SEQUENCE [LARGE SCALE GENOMIC DNA]</scope>
    <source>
        <strain evidence="4 5">C05</strain>
    </source>
</reference>
<keyword evidence="5" id="KW-1185">Reference proteome</keyword>
<dbReference type="Pfam" id="PF23636">
    <property type="entry name" value="DUF7144"/>
    <property type="match status" value="1"/>
</dbReference>
<feature type="region of interest" description="Disordered" evidence="1">
    <location>
        <begin position="1"/>
        <end position="27"/>
    </location>
</feature>
<protein>
    <recommendedName>
        <fullName evidence="3">DUF7144 domain-containing protein</fullName>
    </recommendedName>
</protein>
<proteinExistence type="predicted"/>
<accession>A0A5D4H968</accession>
<keyword evidence="2" id="KW-0472">Membrane</keyword>
<gene>
    <name evidence="4" type="ORF">FY004_39700</name>
</gene>
<keyword evidence="2" id="KW-0812">Transmembrane</keyword>
<sequence length="158" mass="16715">MSQASTPAPPPPPGASRPADPRPGGDPGSPWAAGGTVFAGVLLFVDGVLGVLKGIAGIASNDVYTRINDYVFKFSVTSWGWIHLVLGVILILVGWGILSGATWARVAGIALASLNLIANFMWLPYTPVWAIVTIAIDVFVIWALCTDRSNERDRSRTG</sequence>
<evidence type="ECO:0000256" key="2">
    <source>
        <dbReference type="SAM" id="Phobius"/>
    </source>
</evidence>